<dbReference type="RefSeq" id="WP_189564328.1">
    <property type="nucleotide sequence ID" value="NZ_BMXF01000002.1"/>
</dbReference>
<sequence length="169" mass="19558">MKITNSTKADIPEIFRLYAEAAAHQAKVGATVVWPTFERQLVATEISEKRQWKMMIEEEIACVWAITFEDEQIWEERNADPAIYIHRIATNPDFRGQNFVTRIVDWAKVYAQSRGKEYVRLDTIGENLPLIQHYTKAGFNFLGMFQMKNTDGLPAHYESGEVALFEIKL</sequence>
<accession>A0A8J3D882</accession>
<keyword evidence="3" id="KW-1185">Reference proteome</keyword>
<dbReference type="InterPro" id="IPR016181">
    <property type="entry name" value="Acyl_CoA_acyltransferase"/>
</dbReference>
<dbReference type="GO" id="GO:0016747">
    <property type="term" value="F:acyltransferase activity, transferring groups other than amino-acyl groups"/>
    <property type="evidence" value="ECO:0007669"/>
    <property type="project" value="InterPro"/>
</dbReference>
<dbReference type="Proteomes" id="UP000598271">
    <property type="component" value="Unassembled WGS sequence"/>
</dbReference>
<dbReference type="SUPFAM" id="SSF55729">
    <property type="entry name" value="Acyl-CoA N-acyltransferases (Nat)"/>
    <property type="match status" value="1"/>
</dbReference>
<evidence type="ECO:0000259" key="1">
    <source>
        <dbReference type="PROSITE" id="PS51186"/>
    </source>
</evidence>
<evidence type="ECO:0000313" key="2">
    <source>
        <dbReference type="EMBL" id="GHB66896.1"/>
    </source>
</evidence>
<reference evidence="2 3" key="1">
    <citation type="journal article" date="2014" name="Int. J. Syst. Evol. Microbiol.">
        <title>Complete genome sequence of Corynebacterium casei LMG S-19264T (=DSM 44701T), isolated from a smear-ripened cheese.</title>
        <authorList>
            <consortium name="US DOE Joint Genome Institute (JGI-PGF)"/>
            <person name="Walter F."/>
            <person name="Albersmeier A."/>
            <person name="Kalinowski J."/>
            <person name="Ruckert C."/>
        </authorList>
    </citation>
    <scope>NUCLEOTIDE SEQUENCE [LARGE SCALE GENOMIC DNA]</scope>
    <source>
        <strain evidence="2 3">KCTC 12866</strain>
    </source>
</reference>
<protein>
    <submittedName>
        <fullName evidence="2">N-acetyltransferase</fullName>
    </submittedName>
</protein>
<dbReference type="AlphaFoldDB" id="A0A8J3D882"/>
<dbReference type="Pfam" id="PF00583">
    <property type="entry name" value="Acetyltransf_1"/>
    <property type="match status" value="1"/>
</dbReference>
<proteinExistence type="predicted"/>
<dbReference type="CDD" id="cd04301">
    <property type="entry name" value="NAT_SF"/>
    <property type="match status" value="1"/>
</dbReference>
<feature type="domain" description="N-acetyltransferase" evidence="1">
    <location>
        <begin position="1"/>
        <end position="169"/>
    </location>
</feature>
<gene>
    <name evidence="2" type="ORF">GCM10007390_20210</name>
</gene>
<dbReference type="Gene3D" id="3.40.630.30">
    <property type="match status" value="1"/>
</dbReference>
<organism evidence="2 3">
    <name type="scientific">Persicitalea jodogahamensis</name>
    <dbReference type="NCBI Taxonomy" id="402147"/>
    <lineage>
        <taxon>Bacteria</taxon>
        <taxon>Pseudomonadati</taxon>
        <taxon>Bacteroidota</taxon>
        <taxon>Cytophagia</taxon>
        <taxon>Cytophagales</taxon>
        <taxon>Spirosomataceae</taxon>
        <taxon>Persicitalea</taxon>
    </lineage>
</organism>
<dbReference type="EMBL" id="BMXF01000002">
    <property type="protein sequence ID" value="GHB66896.1"/>
    <property type="molecule type" value="Genomic_DNA"/>
</dbReference>
<name>A0A8J3D882_9BACT</name>
<evidence type="ECO:0000313" key="3">
    <source>
        <dbReference type="Proteomes" id="UP000598271"/>
    </source>
</evidence>
<comment type="caution">
    <text evidence="2">The sequence shown here is derived from an EMBL/GenBank/DDBJ whole genome shotgun (WGS) entry which is preliminary data.</text>
</comment>
<dbReference type="PROSITE" id="PS51186">
    <property type="entry name" value="GNAT"/>
    <property type="match status" value="1"/>
</dbReference>
<dbReference type="InterPro" id="IPR000182">
    <property type="entry name" value="GNAT_dom"/>
</dbReference>